<evidence type="ECO:0000313" key="2">
    <source>
        <dbReference type="EMBL" id="KAG8088403.1"/>
    </source>
</evidence>
<proteinExistence type="predicted"/>
<protein>
    <submittedName>
        <fullName evidence="2">Uncharacterized protein</fullName>
    </submittedName>
</protein>
<dbReference type="EMBL" id="JAAALK010000082">
    <property type="protein sequence ID" value="KAG8088403.1"/>
    <property type="molecule type" value="Genomic_DNA"/>
</dbReference>
<evidence type="ECO:0000313" key="3">
    <source>
        <dbReference type="Proteomes" id="UP000729402"/>
    </source>
</evidence>
<reference evidence="2" key="1">
    <citation type="journal article" date="2021" name="bioRxiv">
        <title>Whole Genome Assembly and Annotation of Northern Wild Rice, Zizania palustris L., Supports a Whole Genome Duplication in the Zizania Genus.</title>
        <authorList>
            <person name="Haas M."/>
            <person name="Kono T."/>
            <person name="Macchietto M."/>
            <person name="Millas R."/>
            <person name="McGilp L."/>
            <person name="Shao M."/>
            <person name="Duquette J."/>
            <person name="Hirsch C.N."/>
            <person name="Kimball J."/>
        </authorList>
    </citation>
    <scope>NUCLEOTIDE SEQUENCE</scope>
    <source>
        <tissue evidence="2">Fresh leaf tissue</tissue>
    </source>
</reference>
<reference evidence="2" key="2">
    <citation type="submission" date="2021-02" db="EMBL/GenBank/DDBJ databases">
        <authorList>
            <person name="Kimball J.A."/>
            <person name="Haas M.W."/>
            <person name="Macchietto M."/>
            <person name="Kono T."/>
            <person name="Duquette J."/>
            <person name="Shao M."/>
        </authorList>
    </citation>
    <scope>NUCLEOTIDE SEQUENCE</scope>
    <source>
        <tissue evidence="2">Fresh leaf tissue</tissue>
    </source>
</reference>
<feature type="region of interest" description="Disordered" evidence="1">
    <location>
        <begin position="1"/>
        <end position="42"/>
    </location>
</feature>
<organism evidence="2 3">
    <name type="scientific">Zizania palustris</name>
    <name type="common">Northern wild rice</name>
    <dbReference type="NCBI Taxonomy" id="103762"/>
    <lineage>
        <taxon>Eukaryota</taxon>
        <taxon>Viridiplantae</taxon>
        <taxon>Streptophyta</taxon>
        <taxon>Embryophyta</taxon>
        <taxon>Tracheophyta</taxon>
        <taxon>Spermatophyta</taxon>
        <taxon>Magnoliopsida</taxon>
        <taxon>Liliopsida</taxon>
        <taxon>Poales</taxon>
        <taxon>Poaceae</taxon>
        <taxon>BOP clade</taxon>
        <taxon>Oryzoideae</taxon>
        <taxon>Oryzeae</taxon>
        <taxon>Zizaniinae</taxon>
        <taxon>Zizania</taxon>
    </lineage>
</organism>
<accession>A0A8J5WCP9</accession>
<evidence type="ECO:0000256" key="1">
    <source>
        <dbReference type="SAM" id="MobiDB-lite"/>
    </source>
</evidence>
<dbReference type="Proteomes" id="UP000729402">
    <property type="component" value="Unassembled WGS sequence"/>
</dbReference>
<keyword evidence="3" id="KW-1185">Reference proteome</keyword>
<sequence length="151" mass="16749">MKEEAPIMVVEVSGSDDEAHPAEGSEGASRRSKGSSYSTSRSPSDIRWVLMKLPSLAMFLTPGSNLRPMVEPLAQVYRDLGQTYLVAEVSCSNRIELVRCLSSGAMDSFDKECSQLMTESMGLHDLLADSREKVSNLEDMLQKEQKRRVAF</sequence>
<gene>
    <name evidence="2" type="ORF">GUJ93_ZPchr0010g10851</name>
</gene>
<comment type="caution">
    <text evidence="2">The sequence shown here is derived from an EMBL/GenBank/DDBJ whole genome shotgun (WGS) entry which is preliminary data.</text>
</comment>
<name>A0A8J5WCP9_ZIZPA</name>
<dbReference type="AlphaFoldDB" id="A0A8J5WCP9"/>